<gene>
    <name evidence="3" type="ORF">JR064_11065</name>
</gene>
<comment type="caution">
    <text evidence="3">The sequence shown here is derived from an EMBL/GenBank/DDBJ whole genome shotgun (WGS) entry which is preliminary data.</text>
</comment>
<evidence type="ECO:0000313" key="4">
    <source>
        <dbReference type="Proteomes" id="UP000695802"/>
    </source>
</evidence>
<keyword evidence="4" id="KW-1185">Reference proteome</keyword>
<dbReference type="PANTHER" id="PTHR33755:SF5">
    <property type="entry name" value="TYPE II TOXIN-ANTITOXIN SYSTEM RELE_PARE FAMILY TOXIN"/>
    <property type="match status" value="1"/>
</dbReference>
<organism evidence="3 4">
    <name type="scientific">Xanthomonas bonasiae</name>
    <dbReference type="NCBI Taxonomy" id="2810351"/>
    <lineage>
        <taxon>Bacteria</taxon>
        <taxon>Pseudomonadati</taxon>
        <taxon>Pseudomonadota</taxon>
        <taxon>Gammaproteobacteria</taxon>
        <taxon>Lysobacterales</taxon>
        <taxon>Lysobacteraceae</taxon>
        <taxon>Xanthomonas</taxon>
    </lineage>
</organism>
<dbReference type="Proteomes" id="UP000695802">
    <property type="component" value="Unassembled WGS sequence"/>
</dbReference>
<evidence type="ECO:0000256" key="1">
    <source>
        <dbReference type="ARBA" id="ARBA00006226"/>
    </source>
</evidence>
<dbReference type="Gene3D" id="3.30.2310.20">
    <property type="entry name" value="RelE-like"/>
    <property type="match status" value="1"/>
</dbReference>
<proteinExistence type="inferred from homology"/>
<evidence type="ECO:0000313" key="3">
    <source>
        <dbReference type="EMBL" id="MBN6102707.1"/>
    </source>
</evidence>
<protein>
    <submittedName>
        <fullName evidence="3">Type II toxin-antitoxin system RelE/ParE family toxin</fullName>
    </submittedName>
</protein>
<dbReference type="InterPro" id="IPR007712">
    <property type="entry name" value="RelE/ParE_toxin"/>
</dbReference>
<dbReference type="InterPro" id="IPR035093">
    <property type="entry name" value="RelE/ParE_toxin_dom_sf"/>
</dbReference>
<dbReference type="Pfam" id="PF05016">
    <property type="entry name" value="ParE_toxin"/>
    <property type="match status" value="1"/>
</dbReference>
<reference evidence="3 4" key="1">
    <citation type="submission" date="2021-02" db="EMBL/GenBank/DDBJ databases">
        <title>Taxonomically Unique Crown Gall-Associated Xanthomonas Stains Have Deficiency in Virulence Repertories.</title>
        <authorList>
            <person name="Mafakheri H."/>
            <person name="Taghavi S.M."/>
            <person name="Dimkic I."/>
            <person name="Nemanja K."/>
            <person name="Osdaghi E."/>
        </authorList>
    </citation>
    <scope>NUCLEOTIDE SEQUENCE [LARGE SCALE GENOMIC DNA]</scope>
    <source>
        <strain evidence="3 4">FX4</strain>
    </source>
</reference>
<name>A0ABS3B323_9XANT</name>
<dbReference type="EMBL" id="JAFIWB010000010">
    <property type="protein sequence ID" value="MBN6102707.1"/>
    <property type="molecule type" value="Genomic_DNA"/>
</dbReference>
<evidence type="ECO:0000256" key="2">
    <source>
        <dbReference type="ARBA" id="ARBA00022649"/>
    </source>
</evidence>
<accession>A0ABS3B323</accession>
<dbReference type="RefSeq" id="WP_206229749.1">
    <property type="nucleotide sequence ID" value="NZ_JAFIWB010000010.1"/>
</dbReference>
<keyword evidence="2" id="KW-1277">Toxin-antitoxin system</keyword>
<dbReference type="PANTHER" id="PTHR33755">
    <property type="entry name" value="TOXIN PARE1-RELATED"/>
    <property type="match status" value="1"/>
</dbReference>
<dbReference type="InterPro" id="IPR051803">
    <property type="entry name" value="TA_system_RelE-like_toxin"/>
</dbReference>
<sequence length="102" mass="11477">MNIVWAEPAVDSLQAIRDYVAHDSVFYADLFVNRLIDAAESLQAFPERGREVPEAGNSAVRELLFQNYRIIYRSHAAVVEILAIVHGARDLSLMPRPPWEAG</sequence>
<comment type="similarity">
    <text evidence="1">Belongs to the RelE toxin family.</text>
</comment>